<feature type="transmembrane region" description="Helical" evidence="1">
    <location>
        <begin position="848"/>
        <end position="865"/>
    </location>
</feature>
<dbReference type="RefSeq" id="WP_156016580.1">
    <property type="nucleotide sequence ID" value="NZ_WGGD01000005.1"/>
</dbReference>
<sequence length="885" mass="99566">MLEGKSYFDLKRILAILIGTDLIGLSVFFYGNAGTYKLAGMVKLAGSTYPIYWYYVHGPIVLTSIGIFSLGILIITLSRLKVNLQKILPFMVLSALVSVIIVTRVFYLGVAPIEVMLPLPAKTDEYVIQTFSAWEIVHGINPYTVNLHNYMLSVLPPQQYTLIYGSNAPPYTLNKVVGFVDFFDYLPQAALFYVPAVLLGMSGVVWNALVYSSGLFLSFRRMKGNSKYIFPAVIAGSMFIFLEPAVMPVPSAGWIVPLLIAVSYPDYPLLAGAMLGWASTFKIYVLPFSLFYLIEAKKMGYNVSKMIYGAISTAVFPTIPFLISDPKAMIKDVMAPLTLNLRPLDGGPGITSLQFLGIFIPKDVQTAILVTVLIAGLLLSISRKLGFVSFIIPSIAFFWWYRPEPQYFMYFPFIALIAVMTGFFGEVNINETRSELWMFSSFSIGLAGLSILFLAQYAFMTPNVNSLLLFLSILTVLFIIPLSLLIERSTRFIDRIRERFLQWGVLFFTTVGMLGISLAISAYFLNGLWYIVMGHNYESDAYLLMSLASQAISQGQNPYLFNFFHQMISDPNFGKLFLAFKYSNTPMDPSSLKPTPVFTPYYDPSGPYFDLGVKVNYVTFYDYPPGLAIVLAPAHLLNIPISFWESIMYSVSIVALFISIHDEKMMLYTAVALLSGIFISFFGEAFSSDITPWVSIIVLAIALRRIPILAGTLSGVAAVMMPEATVLIPFIWILIYFEMDNTYFKKFLFSSITAGSIITLPFLVLYPKTLQMMLFPIIFKLPVDGVSFSSILTVYLFHSQWPISSIELLPYIVFILSLIISLLIYYRLREGILLFPMFVIMTFTRANLEYMVFYPLLALFAWATVSAREPKHVKKLISINKLRLK</sequence>
<feature type="transmembrane region" description="Helical" evidence="1">
    <location>
        <begin position="12"/>
        <end position="31"/>
    </location>
</feature>
<feature type="transmembrane region" description="Helical" evidence="1">
    <location>
        <begin position="407"/>
        <end position="424"/>
    </location>
</feature>
<feature type="transmembrane region" description="Helical" evidence="1">
    <location>
        <begin position="466"/>
        <end position="486"/>
    </location>
</feature>
<feature type="transmembrane region" description="Helical" evidence="1">
    <location>
        <begin position="667"/>
        <end position="686"/>
    </location>
</feature>
<feature type="transmembrane region" description="Helical" evidence="1">
    <location>
        <begin position="267"/>
        <end position="294"/>
    </location>
</feature>
<evidence type="ECO:0000313" key="2">
    <source>
        <dbReference type="EMBL" id="MUN29017.1"/>
    </source>
</evidence>
<feature type="transmembrane region" description="Helical" evidence="1">
    <location>
        <begin position="353"/>
        <end position="378"/>
    </location>
</feature>
<evidence type="ECO:0000313" key="3">
    <source>
        <dbReference type="Proteomes" id="UP000470772"/>
    </source>
</evidence>
<feature type="transmembrane region" description="Helical" evidence="1">
    <location>
        <begin position="87"/>
        <end position="110"/>
    </location>
</feature>
<feature type="transmembrane region" description="Helical" evidence="1">
    <location>
        <begin position="772"/>
        <end position="796"/>
    </location>
</feature>
<keyword evidence="1" id="KW-1133">Transmembrane helix</keyword>
<feature type="transmembrane region" description="Helical" evidence="1">
    <location>
        <begin position="385"/>
        <end position="401"/>
    </location>
</feature>
<feature type="transmembrane region" description="Helical" evidence="1">
    <location>
        <begin position="641"/>
        <end position="660"/>
    </location>
</feature>
<keyword evidence="1" id="KW-0812">Transmembrane</keyword>
<evidence type="ECO:0000256" key="1">
    <source>
        <dbReference type="SAM" id="Phobius"/>
    </source>
</evidence>
<dbReference type="Proteomes" id="UP000470772">
    <property type="component" value="Unassembled WGS sequence"/>
</dbReference>
<feature type="transmembrane region" description="Helical" evidence="1">
    <location>
        <begin position="436"/>
        <end position="460"/>
    </location>
</feature>
<feature type="transmembrane region" description="Helical" evidence="1">
    <location>
        <begin position="51"/>
        <end position="75"/>
    </location>
</feature>
<accession>A0A6A9QIB0</accession>
<reference evidence="2 3" key="1">
    <citation type="submission" date="2019-10" db="EMBL/GenBank/DDBJ databases">
        <title>Sequencing and Assembly of Multiple Reported Metal-Biooxidizing Members of the Extremely Thermoacidophilic Archaeal Family Sulfolobaceae.</title>
        <authorList>
            <person name="Counts J.A."/>
            <person name="Kelly R.M."/>
        </authorList>
    </citation>
    <scope>NUCLEOTIDE SEQUENCE [LARGE SCALE GENOMIC DNA]</scope>
    <source>
        <strain evidence="2 3">DSM 6482</strain>
    </source>
</reference>
<proteinExistence type="predicted"/>
<feature type="transmembrane region" description="Helical" evidence="1">
    <location>
        <begin position="706"/>
        <end position="735"/>
    </location>
</feature>
<dbReference type="EMBL" id="WGGD01000005">
    <property type="protein sequence ID" value="MUN29017.1"/>
    <property type="molecule type" value="Genomic_DNA"/>
</dbReference>
<keyword evidence="3" id="KW-1185">Reference proteome</keyword>
<protein>
    <submittedName>
        <fullName evidence="2">Uncharacterized protein</fullName>
    </submittedName>
</protein>
<name>A0A6A9QIB0_SULME</name>
<feature type="transmembrane region" description="Helical" evidence="1">
    <location>
        <begin position="228"/>
        <end position="247"/>
    </location>
</feature>
<feature type="transmembrane region" description="Helical" evidence="1">
    <location>
        <begin position="306"/>
        <end position="323"/>
    </location>
</feature>
<feature type="transmembrane region" description="Helical" evidence="1">
    <location>
        <begin position="808"/>
        <end position="828"/>
    </location>
</feature>
<organism evidence="2 3">
    <name type="scientific">Sulfuracidifex metallicus DSM 6482 = JCM 9184</name>
    <dbReference type="NCBI Taxonomy" id="523847"/>
    <lineage>
        <taxon>Archaea</taxon>
        <taxon>Thermoproteota</taxon>
        <taxon>Thermoprotei</taxon>
        <taxon>Sulfolobales</taxon>
        <taxon>Sulfolobaceae</taxon>
        <taxon>Sulfuracidifex</taxon>
    </lineage>
</organism>
<comment type="caution">
    <text evidence="2">The sequence shown here is derived from an EMBL/GenBank/DDBJ whole genome shotgun (WGS) entry which is preliminary data.</text>
</comment>
<gene>
    <name evidence="2" type="ORF">GC250_06110</name>
</gene>
<feature type="transmembrane region" description="Helical" evidence="1">
    <location>
        <begin position="747"/>
        <end position="766"/>
    </location>
</feature>
<feature type="transmembrane region" description="Helical" evidence="1">
    <location>
        <begin position="190"/>
        <end position="216"/>
    </location>
</feature>
<keyword evidence="1" id="KW-0472">Membrane</keyword>
<feature type="transmembrane region" description="Helical" evidence="1">
    <location>
        <begin position="506"/>
        <end position="532"/>
    </location>
</feature>
<dbReference type="AlphaFoldDB" id="A0A6A9QIB0"/>